<evidence type="ECO:0000313" key="2">
    <source>
        <dbReference type="EMBL" id="EWY38961.1"/>
    </source>
</evidence>
<gene>
    <name evidence="2" type="ORF">N825_10435</name>
</gene>
<dbReference type="STRING" id="1385369.N825_10435"/>
<keyword evidence="1" id="KW-0472">Membrane</keyword>
<organism evidence="2 3">
    <name type="scientific">Skermanella stibiiresistens SB22</name>
    <dbReference type="NCBI Taxonomy" id="1385369"/>
    <lineage>
        <taxon>Bacteria</taxon>
        <taxon>Pseudomonadati</taxon>
        <taxon>Pseudomonadota</taxon>
        <taxon>Alphaproteobacteria</taxon>
        <taxon>Rhodospirillales</taxon>
        <taxon>Azospirillaceae</taxon>
        <taxon>Skermanella</taxon>
    </lineage>
</organism>
<reference evidence="2 3" key="1">
    <citation type="submission" date="2013-08" db="EMBL/GenBank/DDBJ databases">
        <title>The genome sequence of Skermanella stibiiresistens.</title>
        <authorList>
            <person name="Zhu W."/>
            <person name="Wang G."/>
        </authorList>
    </citation>
    <scope>NUCLEOTIDE SEQUENCE [LARGE SCALE GENOMIC DNA]</scope>
    <source>
        <strain evidence="2 3">SB22</strain>
    </source>
</reference>
<evidence type="ECO:0000256" key="1">
    <source>
        <dbReference type="SAM" id="Phobius"/>
    </source>
</evidence>
<sequence length="147" mass="16339">MVLVMGEIGMSTPMIVIALIALYAAYVYNRLQKLWLVVRQDLSEVDLLAGSHVQAFRRLADAGGRLAEHQQMLPQLIEAEKILLARRDRCNASIRLYNTYRSQLPQVLMSGLAGFREIAFLTADPALTAGRPRPEDAGSGTVTVMRR</sequence>
<dbReference type="Proteomes" id="UP000019486">
    <property type="component" value="Unassembled WGS sequence"/>
</dbReference>
<protein>
    <recommendedName>
        <fullName evidence="4">LemA family protein</fullName>
    </recommendedName>
</protein>
<comment type="caution">
    <text evidence="2">The sequence shown here is derived from an EMBL/GenBank/DDBJ whole genome shotgun (WGS) entry which is preliminary data.</text>
</comment>
<keyword evidence="1" id="KW-1133">Transmembrane helix</keyword>
<accession>W9H2C3</accession>
<evidence type="ECO:0008006" key="4">
    <source>
        <dbReference type="Google" id="ProtNLM"/>
    </source>
</evidence>
<keyword evidence="3" id="KW-1185">Reference proteome</keyword>
<evidence type="ECO:0000313" key="3">
    <source>
        <dbReference type="Proteomes" id="UP000019486"/>
    </source>
</evidence>
<dbReference type="SUPFAM" id="SSF140478">
    <property type="entry name" value="LemA-like"/>
    <property type="match status" value="1"/>
</dbReference>
<keyword evidence="1" id="KW-0812">Transmembrane</keyword>
<dbReference type="EMBL" id="AVFL01000015">
    <property type="protein sequence ID" value="EWY38961.1"/>
    <property type="molecule type" value="Genomic_DNA"/>
</dbReference>
<feature type="transmembrane region" description="Helical" evidence="1">
    <location>
        <begin position="12"/>
        <end position="29"/>
    </location>
</feature>
<dbReference type="AlphaFoldDB" id="W9H2C3"/>
<name>W9H2C3_9PROT</name>
<proteinExistence type="predicted"/>
<dbReference type="Gene3D" id="1.20.1440.20">
    <property type="entry name" value="LemA-like domain"/>
    <property type="match status" value="1"/>
</dbReference>
<dbReference type="InterPro" id="IPR023353">
    <property type="entry name" value="LemA-like_dom_sf"/>
</dbReference>